<dbReference type="Proteomes" id="UP000324800">
    <property type="component" value="Unassembled WGS sequence"/>
</dbReference>
<name>A0A5J4WKU2_9EUKA</name>
<gene>
    <name evidence="1" type="ORF">EZS28_008857</name>
</gene>
<comment type="caution">
    <text evidence="1">The sequence shown here is derived from an EMBL/GenBank/DDBJ whole genome shotgun (WGS) entry which is preliminary data.</text>
</comment>
<sequence>MNSDVGWVTERKEGIGKGLQMAETSTTGAGTDRVKKKRSGIDIVSQDDIPPPFFEREPIKNYALKEESSQSNNFNGLLLSDVDADGNEGNIIGTEIGNNFILPPLSYQ</sequence>
<evidence type="ECO:0000313" key="1">
    <source>
        <dbReference type="EMBL" id="KAA6395614.1"/>
    </source>
</evidence>
<accession>A0A5J4WKU2</accession>
<dbReference type="AlphaFoldDB" id="A0A5J4WKU2"/>
<reference evidence="1 2" key="1">
    <citation type="submission" date="2019-03" db="EMBL/GenBank/DDBJ databases">
        <title>Single cell metagenomics reveals metabolic interactions within the superorganism composed of flagellate Streblomastix strix and complex community of Bacteroidetes bacteria on its surface.</title>
        <authorList>
            <person name="Treitli S.C."/>
            <person name="Kolisko M."/>
            <person name="Husnik F."/>
            <person name="Keeling P."/>
            <person name="Hampl V."/>
        </authorList>
    </citation>
    <scope>NUCLEOTIDE SEQUENCE [LARGE SCALE GENOMIC DNA]</scope>
    <source>
        <strain evidence="1">ST1C</strain>
    </source>
</reference>
<evidence type="ECO:0000313" key="2">
    <source>
        <dbReference type="Proteomes" id="UP000324800"/>
    </source>
</evidence>
<organism evidence="1 2">
    <name type="scientific">Streblomastix strix</name>
    <dbReference type="NCBI Taxonomy" id="222440"/>
    <lineage>
        <taxon>Eukaryota</taxon>
        <taxon>Metamonada</taxon>
        <taxon>Preaxostyla</taxon>
        <taxon>Oxymonadida</taxon>
        <taxon>Streblomastigidae</taxon>
        <taxon>Streblomastix</taxon>
    </lineage>
</organism>
<dbReference type="EMBL" id="SNRW01001637">
    <property type="protein sequence ID" value="KAA6395614.1"/>
    <property type="molecule type" value="Genomic_DNA"/>
</dbReference>
<proteinExistence type="predicted"/>
<protein>
    <submittedName>
        <fullName evidence="1">Uncharacterized protein</fullName>
    </submittedName>
</protein>